<dbReference type="GO" id="GO:0005886">
    <property type="term" value="C:plasma membrane"/>
    <property type="evidence" value="ECO:0007669"/>
    <property type="project" value="TreeGrafter"/>
</dbReference>
<feature type="domain" description="Alanine dehydrogenase/pyridine nucleotide transhydrogenase N-terminal" evidence="8">
    <location>
        <begin position="4"/>
        <end position="138"/>
    </location>
</feature>
<feature type="domain" description="Alanine dehydrogenase/pyridine nucleotide transhydrogenase NAD(H)-binding" evidence="7">
    <location>
        <begin position="147"/>
        <end position="314"/>
    </location>
</feature>
<accession>A0A6J6QNM0</accession>
<dbReference type="EMBL" id="CAFBPK010000001">
    <property type="protein sequence ID" value="CAB5007056.1"/>
    <property type="molecule type" value="Genomic_DNA"/>
</dbReference>
<evidence type="ECO:0000313" key="14">
    <source>
        <dbReference type="EMBL" id="CAB5007056.1"/>
    </source>
</evidence>
<evidence type="ECO:0000256" key="2">
    <source>
        <dbReference type="ARBA" id="ARBA00022741"/>
    </source>
</evidence>
<keyword evidence="3" id="KW-0521">NADP</keyword>
<dbReference type="PROSITE" id="PS00837">
    <property type="entry name" value="ALADH_PNT_2"/>
    <property type="match status" value="1"/>
</dbReference>
<evidence type="ECO:0000256" key="5">
    <source>
        <dbReference type="ARBA" id="ARBA00023027"/>
    </source>
</evidence>
<sequence length="387" mass="39796">MLVFIPAETRAGELRVGLTPEGAQKLIKLGLSVTVQEGAGEASGYHNDEYKAVGADVAAGSGTLSSADVVATVRPLANEQISQLKSSAITISFLSPANDAQTIKALADQKVTALSFDVLPRISRAQSMDALTSQALCAGYRTVLIAAERAPKFFPMLMTAAGTIPPAKVLVLGAGVAGLQAMATAKRLGAIVSAYDVRASSADEVKSMGATFLDLGLDEVEGAGGYAREMTPERAKAQQDALKKFISESDVVITTAAVPGRKAPTLITSDMMNAMKPGAIIVDLAAESGGNVEGSVAGQDVKLNVPGGSITLIGCKDLASQLAVHASKLYAQNVVSLLTLMTAEGVVTPDYSDEVVQGSAVVFNGEVKNAMSREALNLPALATGESE</sequence>
<evidence type="ECO:0000256" key="4">
    <source>
        <dbReference type="ARBA" id="ARBA00022967"/>
    </source>
</evidence>
<dbReference type="SUPFAM" id="SSF52283">
    <property type="entry name" value="Formate/glycerate dehydrogenase catalytic domain-like"/>
    <property type="match status" value="1"/>
</dbReference>
<dbReference type="InterPro" id="IPR007698">
    <property type="entry name" value="AlaDH/PNT_NAD(H)-bd"/>
</dbReference>
<dbReference type="Gene3D" id="3.40.50.720">
    <property type="entry name" value="NAD(P)-binding Rossmann-like Domain"/>
    <property type="match status" value="2"/>
</dbReference>
<gene>
    <name evidence="11" type="ORF">UFOPK2648_01026</name>
    <name evidence="12" type="ORF">UFOPK3037_00724</name>
    <name evidence="13" type="ORF">UFOPK3278_00022</name>
    <name evidence="10" type="ORF">UFOPK3406_01344</name>
    <name evidence="9" type="ORF">UFOPK3925_00377</name>
    <name evidence="14" type="ORF">UFOPK4097_00080</name>
</gene>
<dbReference type="SMART" id="SM01003">
    <property type="entry name" value="AlaDh_PNT_N"/>
    <property type="match status" value="1"/>
</dbReference>
<dbReference type="SMART" id="SM01002">
    <property type="entry name" value="AlaDh_PNT_C"/>
    <property type="match status" value="1"/>
</dbReference>
<keyword evidence="5" id="KW-0520">NAD</keyword>
<evidence type="ECO:0000259" key="7">
    <source>
        <dbReference type="SMART" id="SM01002"/>
    </source>
</evidence>
<protein>
    <recommendedName>
        <fullName evidence="1">proton-translocating NAD(P)(+) transhydrogenase</fullName>
        <ecNumber evidence="1">7.1.1.1</ecNumber>
    </recommendedName>
</protein>
<dbReference type="PANTHER" id="PTHR10160">
    <property type="entry name" value="NAD(P) TRANSHYDROGENASE"/>
    <property type="match status" value="1"/>
</dbReference>
<evidence type="ECO:0000259" key="8">
    <source>
        <dbReference type="SMART" id="SM01003"/>
    </source>
</evidence>
<name>A0A6J6QNM0_9ZZZZ</name>
<evidence type="ECO:0000256" key="6">
    <source>
        <dbReference type="ARBA" id="ARBA00048202"/>
    </source>
</evidence>
<dbReference type="EMBL" id="CAESAI010000052">
    <property type="protein sequence ID" value="CAB4344250.1"/>
    <property type="molecule type" value="Genomic_DNA"/>
</dbReference>
<dbReference type="CDD" id="cd05304">
    <property type="entry name" value="Rubrum_tdh"/>
    <property type="match status" value="1"/>
</dbReference>
<proteinExistence type="predicted"/>
<dbReference type="Pfam" id="PF01262">
    <property type="entry name" value="AlaDh_PNT_C"/>
    <property type="match status" value="1"/>
</dbReference>
<keyword evidence="4" id="KW-1278">Translocase</keyword>
<dbReference type="SUPFAM" id="SSF51735">
    <property type="entry name" value="NAD(P)-binding Rossmann-fold domains"/>
    <property type="match status" value="1"/>
</dbReference>
<dbReference type="AlphaFoldDB" id="A0A6J6QNM0"/>
<dbReference type="EC" id="7.1.1.1" evidence="1"/>
<dbReference type="GO" id="GO:0016491">
    <property type="term" value="F:oxidoreductase activity"/>
    <property type="evidence" value="ECO:0007669"/>
    <property type="project" value="InterPro"/>
</dbReference>
<dbReference type="GO" id="GO:0006740">
    <property type="term" value="P:NADPH regeneration"/>
    <property type="evidence" value="ECO:0007669"/>
    <property type="project" value="TreeGrafter"/>
</dbReference>
<evidence type="ECO:0000313" key="12">
    <source>
        <dbReference type="EMBL" id="CAB4802452.1"/>
    </source>
</evidence>
<dbReference type="GO" id="GO:0050661">
    <property type="term" value="F:NADP binding"/>
    <property type="evidence" value="ECO:0007669"/>
    <property type="project" value="TreeGrafter"/>
</dbReference>
<dbReference type="InterPro" id="IPR008143">
    <property type="entry name" value="Ala_DH/PNT_CS2"/>
</dbReference>
<keyword evidence="2" id="KW-0547">Nucleotide-binding</keyword>
<evidence type="ECO:0000256" key="1">
    <source>
        <dbReference type="ARBA" id="ARBA00012943"/>
    </source>
</evidence>
<evidence type="ECO:0000313" key="13">
    <source>
        <dbReference type="EMBL" id="CAB4845738.1"/>
    </source>
</evidence>
<evidence type="ECO:0000256" key="3">
    <source>
        <dbReference type="ARBA" id="ARBA00022857"/>
    </source>
</evidence>
<evidence type="ECO:0000313" key="10">
    <source>
        <dbReference type="EMBL" id="CAB4344250.1"/>
    </source>
</evidence>
<evidence type="ECO:0000313" key="11">
    <source>
        <dbReference type="EMBL" id="CAB4713411.1"/>
    </source>
</evidence>
<comment type="catalytic activity">
    <reaction evidence="6">
        <text>NAD(+) + NADPH + H(+)(in) = NADH + NADP(+) + H(+)(out)</text>
        <dbReference type="Rhea" id="RHEA:47992"/>
        <dbReference type="ChEBI" id="CHEBI:15378"/>
        <dbReference type="ChEBI" id="CHEBI:57540"/>
        <dbReference type="ChEBI" id="CHEBI:57783"/>
        <dbReference type="ChEBI" id="CHEBI:57945"/>
        <dbReference type="ChEBI" id="CHEBI:58349"/>
        <dbReference type="EC" id="7.1.1.1"/>
    </reaction>
</comment>
<dbReference type="EMBL" id="CAFAAO010000007">
    <property type="protein sequence ID" value="CAB4802452.1"/>
    <property type="molecule type" value="Genomic_DNA"/>
</dbReference>
<dbReference type="EMBL" id="CAESAD010000001">
    <property type="protein sequence ID" value="CAB4333079.1"/>
    <property type="molecule type" value="Genomic_DNA"/>
</dbReference>
<dbReference type="InterPro" id="IPR007886">
    <property type="entry name" value="AlaDH/PNT_N"/>
</dbReference>
<dbReference type="Pfam" id="PF05222">
    <property type="entry name" value="AlaDh_PNT_N"/>
    <property type="match status" value="1"/>
</dbReference>
<evidence type="ECO:0000313" key="9">
    <source>
        <dbReference type="EMBL" id="CAB4333079.1"/>
    </source>
</evidence>
<organism evidence="11">
    <name type="scientific">freshwater metagenome</name>
    <dbReference type="NCBI Taxonomy" id="449393"/>
    <lineage>
        <taxon>unclassified sequences</taxon>
        <taxon>metagenomes</taxon>
        <taxon>ecological metagenomes</taxon>
    </lineage>
</organism>
<reference evidence="11" key="1">
    <citation type="submission" date="2020-05" db="EMBL/GenBank/DDBJ databases">
        <authorList>
            <person name="Chiriac C."/>
            <person name="Salcher M."/>
            <person name="Ghai R."/>
            <person name="Kavagutti S V."/>
        </authorList>
    </citation>
    <scope>NUCLEOTIDE SEQUENCE</scope>
</reference>
<dbReference type="EMBL" id="CAEZYC010000062">
    <property type="protein sequence ID" value="CAB4713411.1"/>
    <property type="molecule type" value="Genomic_DNA"/>
</dbReference>
<dbReference type="EMBL" id="CAFBIX010000001">
    <property type="protein sequence ID" value="CAB4845738.1"/>
    <property type="molecule type" value="Genomic_DNA"/>
</dbReference>
<dbReference type="InterPro" id="IPR036291">
    <property type="entry name" value="NAD(P)-bd_dom_sf"/>
</dbReference>
<dbReference type="PANTHER" id="PTHR10160:SF19">
    <property type="entry name" value="PROTON-TRANSLOCATING NAD(P)(+) TRANSHYDROGENASE"/>
    <property type="match status" value="1"/>
</dbReference>
<dbReference type="GO" id="GO:0008750">
    <property type="term" value="F:proton-translocating NAD(P)+ transhydrogenase activity"/>
    <property type="evidence" value="ECO:0007669"/>
    <property type="project" value="UniProtKB-EC"/>
</dbReference>